<organism evidence="4 5">
    <name type="scientific">Deinandra increscens subsp. villosa</name>
    <dbReference type="NCBI Taxonomy" id="3103831"/>
    <lineage>
        <taxon>Eukaryota</taxon>
        <taxon>Viridiplantae</taxon>
        <taxon>Streptophyta</taxon>
        <taxon>Embryophyta</taxon>
        <taxon>Tracheophyta</taxon>
        <taxon>Spermatophyta</taxon>
        <taxon>Magnoliopsida</taxon>
        <taxon>eudicotyledons</taxon>
        <taxon>Gunneridae</taxon>
        <taxon>Pentapetalae</taxon>
        <taxon>asterids</taxon>
        <taxon>campanulids</taxon>
        <taxon>Asterales</taxon>
        <taxon>Asteraceae</taxon>
        <taxon>Asteroideae</taxon>
        <taxon>Heliantheae alliance</taxon>
        <taxon>Madieae</taxon>
        <taxon>Madiinae</taxon>
        <taxon>Deinandra</taxon>
    </lineage>
</organism>
<comment type="caution">
    <text evidence="4">The sequence shown here is derived from an EMBL/GenBank/DDBJ whole genome shotgun (WGS) entry which is preliminary data.</text>
</comment>
<keyword evidence="2" id="KW-0677">Repeat</keyword>
<dbReference type="InterPro" id="IPR036322">
    <property type="entry name" value="WD40_repeat_dom_sf"/>
</dbReference>
<protein>
    <submittedName>
        <fullName evidence="4">Uncharacterized protein</fullName>
    </submittedName>
</protein>
<dbReference type="InterPro" id="IPR001680">
    <property type="entry name" value="WD40_rpt"/>
</dbReference>
<dbReference type="GO" id="GO:0080008">
    <property type="term" value="C:Cul4-RING E3 ubiquitin ligase complex"/>
    <property type="evidence" value="ECO:0007669"/>
    <property type="project" value="TreeGrafter"/>
</dbReference>
<dbReference type="InterPro" id="IPR015943">
    <property type="entry name" value="WD40/YVTN_repeat-like_dom_sf"/>
</dbReference>
<dbReference type="PANTHER" id="PTHR15574:SF65">
    <property type="entry name" value="TRANSDUCIN_WD40 REPEAT-LIKE SUPERFAMILY PROTEIN"/>
    <property type="match status" value="1"/>
</dbReference>
<dbReference type="InterPro" id="IPR045151">
    <property type="entry name" value="DCAF8"/>
</dbReference>
<dbReference type="SMART" id="SM00320">
    <property type="entry name" value="WD40"/>
    <property type="match status" value="7"/>
</dbReference>
<dbReference type="Pfam" id="PF00400">
    <property type="entry name" value="WD40"/>
    <property type="match status" value="2"/>
</dbReference>
<dbReference type="PROSITE" id="PS50082">
    <property type="entry name" value="WD_REPEATS_2"/>
    <property type="match status" value="1"/>
</dbReference>
<dbReference type="SUPFAM" id="SSF50978">
    <property type="entry name" value="WD40 repeat-like"/>
    <property type="match status" value="1"/>
</dbReference>
<evidence type="ECO:0000313" key="4">
    <source>
        <dbReference type="EMBL" id="KAK9072821.1"/>
    </source>
</evidence>
<reference evidence="4 5" key="1">
    <citation type="submission" date="2024-04" db="EMBL/GenBank/DDBJ databases">
        <title>The reference genome of an endangered Asteraceae, Deinandra increscens subsp. villosa, native to the Central Coast of California.</title>
        <authorList>
            <person name="Guilliams M."/>
            <person name="Hasenstab-Lehman K."/>
            <person name="Meyer R."/>
            <person name="Mcevoy S."/>
        </authorList>
    </citation>
    <scope>NUCLEOTIDE SEQUENCE [LARGE SCALE GENOMIC DNA]</scope>
    <source>
        <tissue evidence="4">Leaf</tissue>
    </source>
</reference>
<dbReference type="EMBL" id="JBCNJP010000010">
    <property type="protein sequence ID" value="KAK9072821.1"/>
    <property type="molecule type" value="Genomic_DNA"/>
</dbReference>
<keyword evidence="5" id="KW-1185">Reference proteome</keyword>
<dbReference type="PROSITE" id="PS50294">
    <property type="entry name" value="WD_REPEATS_REGION"/>
    <property type="match status" value="1"/>
</dbReference>
<keyword evidence="1 3" id="KW-0853">WD repeat</keyword>
<dbReference type="AlphaFoldDB" id="A0AAP0DCY3"/>
<sequence>MDSTCYRHNSSSQHEILEVFNREIGLNSPRKSSHRISASEALVKRIDLGGKLIGHEGCVNTIEFNNCGDHLVSGSDDRQVKLWNVENRSLVFSYGSGHADNIFQARIMPFSDDMTIVTSAADGQVRLGQVGEDGHAETKKLGLHHGRVHSLAVEPGSPHIFYSCGEDGLVQHFDLRNNSSTRLFCCSLFSENNHHSSSNSLRLNSIILDPRNPNYFSVGGSDKYVRLYDTRKIPREESLSKQDRPVNTFCPKHLIETHDVSITGMSYSNSSELLVSYSDELIYLFQKNMGLGPDPFSVSKENLEEPQMYSGHRNSLTVKGVSFFGPNSEYVMSGSDCGHIFIWNKKDGKLVRVMEGDRRIVNQVEPHPSIPVLASSGLEKNIKIWAPMSNDTLPLPHDLQEIMESNKRGREDQSRVTLTPDVIMHVLRLHRRQAMAYIERRHNRDDIASDEEDENDAYVLGFAGGDASLEDGNSTDCSIV</sequence>
<name>A0AAP0DCY3_9ASTR</name>
<dbReference type="PROSITE" id="PS00678">
    <property type="entry name" value="WD_REPEATS_1"/>
    <property type="match status" value="1"/>
</dbReference>
<evidence type="ECO:0000256" key="3">
    <source>
        <dbReference type="PROSITE-ProRule" id="PRU00221"/>
    </source>
</evidence>
<accession>A0AAP0DCY3</accession>
<gene>
    <name evidence="4" type="ORF">SSX86_009256</name>
</gene>
<dbReference type="GO" id="GO:0005737">
    <property type="term" value="C:cytoplasm"/>
    <property type="evidence" value="ECO:0007669"/>
    <property type="project" value="TreeGrafter"/>
</dbReference>
<dbReference type="Proteomes" id="UP001408789">
    <property type="component" value="Unassembled WGS sequence"/>
</dbReference>
<dbReference type="PANTHER" id="PTHR15574">
    <property type="entry name" value="WD REPEAT DOMAIN-CONTAINING FAMILY"/>
    <property type="match status" value="1"/>
</dbReference>
<proteinExistence type="predicted"/>
<evidence type="ECO:0000256" key="1">
    <source>
        <dbReference type="ARBA" id="ARBA00022574"/>
    </source>
</evidence>
<dbReference type="InterPro" id="IPR019775">
    <property type="entry name" value="WD40_repeat_CS"/>
</dbReference>
<evidence type="ECO:0000256" key="2">
    <source>
        <dbReference type="ARBA" id="ARBA00022737"/>
    </source>
</evidence>
<feature type="repeat" description="WD" evidence="3">
    <location>
        <begin position="52"/>
        <end position="93"/>
    </location>
</feature>
<evidence type="ECO:0000313" key="5">
    <source>
        <dbReference type="Proteomes" id="UP001408789"/>
    </source>
</evidence>
<dbReference type="Gene3D" id="2.130.10.10">
    <property type="entry name" value="YVTN repeat-like/Quinoprotein amine dehydrogenase"/>
    <property type="match status" value="1"/>
</dbReference>